<dbReference type="Gene3D" id="3.40.50.300">
    <property type="entry name" value="P-loop containing nucleotide triphosphate hydrolases"/>
    <property type="match status" value="1"/>
</dbReference>
<dbReference type="CDD" id="cd00267">
    <property type="entry name" value="ABC_ATPase"/>
    <property type="match status" value="2"/>
</dbReference>
<dbReference type="PANTHER" id="PTHR43581:SF2">
    <property type="entry name" value="EXCINUCLEASE ATPASE SUBUNIT"/>
    <property type="match status" value="1"/>
</dbReference>
<dbReference type="Proteomes" id="UP000439123">
    <property type="component" value="Unassembled WGS sequence"/>
</dbReference>
<dbReference type="Pfam" id="PF13175">
    <property type="entry name" value="AAA_15"/>
    <property type="match status" value="1"/>
</dbReference>
<gene>
    <name evidence="2" type="ORF">AERO8C_120434</name>
</gene>
<dbReference type="RefSeq" id="WP_159158412.1">
    <property type="nucleotide sequence ID" value="NZ_LR732798.1"/>
</dbReference>
<dbReference type="InterPro" id="IPR051396">
    <property type="entry name" value="Bact_Antivir_Def_Nuclease"/>
</dbReference>
<sequence>MKLLAFHATNVYGYMNFDVKFNSDVNFLVGSNGSGKSTIIKLIQALLKPNVKDLICVPFEKVKLSYTDKGEIFSILGTKDKLSLNINHSHFGSEKSVSIPLPPEDKYEDGFDFDDNTISHIERDFYSSPIIKKIKSLNIPVFLGLDRKTSFYDDTESEINRKNIYFKRQFISSGRKRAINGSLSAALQSTEILIQEAYRRIREVEERQDMQLRDNILKSSFKFTKFDVEDFQSPDITWQSRSHILERREEIVRAIKKIGNTNKALLSDIDNFFDNLTSLFEELRKNESKGLSVEWFLNKVQIDRISSLVDVIDEYNEKIGKMYAPISKFLSTVNEFYKDSRKKIEINAVGQLVIIRPDNKKSSIDILSSGERQLLVIIANVMLNRYANTSGVIVIDEPEISLHLKWQELFSETILSVSPNTQFILATHSPDIVGELTDKCKSIRG</sequence>
<dbReference type="InterPro" id="IPR041685">
    <property type="entry name" value="AAA_GajA/Old/RecF-like"/>
</dbReference>
<protein>
    <recommendedName>
        <fullName evidence="1">Endonuclease GajA/Old nuclease/RecF-like AAA domain-containing protein</fullName>
    </recommendedName>
</protein>
<evidence type="ECO:0000313" key="2">
    <source>
        <dbReference type="EMBL" id="VXA81949.1"/>
    </source>
</evidence>
<dbReference type="InterPro" id="IPR027417">
    <property type="entry name" value="P-loop_NTPase"/>
</dbReference>
<dbReference type="PANTHER" id="PTHR43581">
    <property type="entry name" value="ATP/GTP PHOSPHATASE"/>
    <property type="match status" value="1"/>
</dbReference>
<evidence type="ECO:0000259" key="1">
    <source>
        <dbReference type="Pfam" id="PF13175"/>
    </source>
</evidence>
<reference evidence="2 3" key="1">
    <citation type="submission" date="2019-10" db="EMBL/GenBank/DDBJ databases">
        <authorList>
            <person name="Karimi E."/>
        </authorList>
    </citation>
    <scope>NUCLEOTIDE SEQUENCE [LARGE SCALE GENOMIC DNA]</scope>
    <source>
        <strain evidence="2">Aeromonas sp. 8C</strain>
    </source>
</reference>
<accession>A0A653KRF5</accession>
<evidence type="ECO:0000313" key="3">
    <source>
        <dbReference type="Proteomes" id="UP000439123"/>
    </source>
</evidence>
<feature type="domain" description="Endonuclease GajA/Old nuclease/RecF-like AAA" evidence="1">
    <location>
        <begin position="1"/>
        <end position="433"/>
    </location>
</feature>
<name>A0A653KRF5_AERVE</name>
<organism evidence="2 3">
    <name type="scientific">Aeromonas veronii</name>
    <dbReference type="NCBI Taxonomy" id="654"/>
    <lineage>
        <taxon>Bacteria</taxon>
        <taxon>Pseudomonadati</taxon>
        <taxon>Pseudomonadota</taxon>
        <taxon>Gammaproteobacteria</taxon>
        <taxon>Aeromonadales</taxon>
        <taxon>Aeromonadaceae</taxon>
        <taxon>Aeromonas</taxon>
    </lineage>
</organism>
<dbReference type="EMBL" id="CABWLC010000004">
    <property type="protein sequence ID" value="VXA81949.1"/>
    <property type="molecule type" value="Genomic_DNA"/>
</dbReference>
<proteinExistence type="predicted"/>
<dbReference type="SUPFAM" id="SSF52540">
    <property type="entry name" value="P-loop containing nucleoside triphosphate hydrolases"/>
    <property type="match status" value="1"/>
</dbReference>
<dbReference type="AlphaFoldDB" id="A0A653KRF5"/>